<protein>
    <submittedName>
        <fullName evidence="1">Uncharacterized protein</fullName>
    </submittedName>
</protein>
<feature type="non-terminal residue" evidence="1">
    <location>
        <position position="33"/>
    </location>
</feature>
<proteinExistence type="predicted"/>
<dbReference type="AlphaFoldDB" id="A0A0F9CYH5"/>
<sequence>MSKLVPPHGGKGLAICLLEGDELATEKQKAVGL</sequence>
<organism evidence="1">
    <name type="scientific">marine sediment metagenome</name>
    <dbReference type="NCBI Taxonomy" id="412755"/>
    <lineage>
        <taxon>unclassified sequences</taxon>
        <taxon>metagenomes</taxon>
        <taxon>ecological metagenomes</taxon>
    </lineage>
</organism>
<gene>
    <name evidence="1" type="ORF">LCGC14_2344460</name>
</gene>
<reference evidence="1" key="1">
    <citation type="journal article" date="2015" name="Nature">
        <title>Complex archaea that bridge the gap between prokaryotes and eukaryotes.</title>
        <authorList>
            <person name="Spang A."/>
            <person name="Saw J.H."/>
            <person name="Jorgensen S.L."/>
            <person name="Zaremba-Niedzwiedzka K."/>
            <person name="Martijn J."/>
            <person name="Lind A.E."/>
            <person name="van Eijk R."/>
            <person name="Schleper C."/>
            <person name="Guy L."/>
            <person name="Ettema T.J."/>
        </authorList>
    </citation>
    <scope>NUCLEOTIDE SEQUENCE</scope>
</reference>
<dbReference type="EMBL" id="LAZR01033991">
    <property type="protein sequence ID" value="KKL46546.1"/>
    <property type="molecule type" value="Genomic_DNA"/>
</dbReference>
<evidence type="ECO:0000313" key="1">
    <source>
        <dbReference type="EMBL" id="KKL46546.1"/>
    </source>
</evidence>
<comment type="caution">
    <text evidence="1">The sequence shown here is derived from an EMBL/GenBank/DDBJ whole genome shotgun (WGS) entry which is preliminary data.</text>
</comment>
<accession>A0A0F9CYH5</accession>
<name>A0A0F9CYH5_9ZZZZ</name>